<dbReference type="PROSITE" id="PS51257">
    <property type="entry name" value="PROKAR_LIPOPROTEIN"/>
    <property type="match status" value="1"/>
</dbReference>
<dbReference type="EMBL" id="CP005763">
    <property type="protein sequence ID" value="AHH11655.1"/>
    <property type="molecule type" value="Genomic_DNA"/>
</dbReference>
<evidence type="ECO:0000313" key="9">
    <source>
        <dbReference type="EMBL" id="AHH11655.1"/>
    </source>
</evidence>
<evidence type="ECO:0000256" key="3">
    <source>
        <dbReference type="ARBA" id="ARBA00022729"/>
    </source>
</evidence>
<dbReference type="HOGENOM" id="CLU_054711_0_0_12"/>
<evidence type="ECO:0000256" key="5">
    <source>
        <dbReference type="ARBA" id="ARBA00023139"/>
    </source>
</evidence>
<dbReference type="Pfam" id="PF00921">
    <property type="entry name" value="Lipoprotein_2"/>
    <property type="match status" value="1"/>
</dbReference>
<evidence type="ECO:0000256" key="7">
    <source>
        <dbReference type="ARBA" id="ARBA00023288"/>
    </source>
</evidence>
<evidence type="ECO:0000256" key="6">
    <source>
        <dbReference type="ARBA" id="ARBA00023237"/>
    </source>
</evidence>
<accession>W5SXL9</accession>
<comment type="subcellular location">
    <subcellularLocation>
        <location evidence="2 8">Cell outer membrane</location>
        <topology evidence="2 8">Lipid-anchor</topology>
    </subcellularLocation>
</comment>
<evidence type="ECO:0000256" key="1">
    <source>
        <dbReference type="ARBA" id="ARBA00003932"/>
    </source>
</evidence>
<gene>
    <name evidence="9" type="ORF">BCO_0128909</name>
</gene>
<keyword evidence="3" id="KW-0732">Signal</keyword>
<protein>
    <recommendedName>
        <fullName evidence="8">Variable large protein</fullName>
    </recommendedName>
</protein>
<keyword evidence="5 8" id="KW-0564">Palmitate</keyword>
<dbReference type="InterPro" id="IPR000680">
    <property type="entry name" value="Borrelia_lipo"/>
</dbReference>
<dbReference type="SUPFAM" id="SSF74748">
    <property type="entry name" value="Variable surface antigen VlsE"/>
    <property type="match status" value="1"/>
</dbReference>
<keyword evidence="9" id="KW-0614">Plasmid</keyword>
<organism evidence="9">
    <name type="scientific">Borrelia coriaceae ATCC 43381</name>
    <dbReference type="NCBI Taxonomy" id="1408429"/>
    <lineage>
        <taxon>Bacteria</taxon>
        <taxon>Pseudomonadati</taxon>
        <taxon>Spirochaetota</taxon>
        <taxon>Spirochaetia</taxon>
        <taxon>Spirochaetales</taxon>
        <taxon>Borreliaceae</taxon>
        <taxon>Borrelia</taxon>
    </lineage>
</organism>
<name>W5SXL9_9SPIR</name>
<dbReference type="RefSeq" id="WP_025408866.1">
    <property type="nucleotide sequence ID" value="NZ_CP005763.1"/>
</dbReference>
<dbReference type="AlphaFoldDB" id="W5SXL9"/>
<evidence type="ECO:0000256" key="8">
    <source>
        <dbReference type="RuleBase" id="RU363105"/>
    </source>
</evidence>
<keyword evidence="4 8" id="KW-0472">Membrane</keyword>
<keyword evidence="6 8" id="KW-0998">Cell outer membrane</keyword>
<proteinExistence type="predicted"/>
<evidence type="ECO:0000256" key="4">
    <source>
        <dbReference type="ARBA" id="ARBA00023136"/>
    </source>
</evidence>
<reference evidence="9" key="1">
    <citation type="submission" date="2013-04" db="EMBL/GenBank/DDBJ databases">
        <title>Comparative Genomics of Relapsing Fever Spirochetes.</title>
        <authorList>
            <person name="Schwan T.G."/>
            <person name="Raffel S.J."/>
            <person name="Porcella S.F."/>
            <person name="Martens C.A."/>
            <person name="Bruno D.P."/>
            <person name="Ricklefs S.M."/>
            <person name="Barbian K.B."/>
        </authorList>
    </citation>
    <scope>NUCLEOTIDE SEQUENCE</scope>
    <source>
        <strain evidence="9">Co53</strain>
        <plasmid evidence="9">unnamed</plasmid>
    </source>
</reference>
<comment type="function">
    <text evidence="1 8">The Vlp and Vsp proteins are antigenically distinct proteins, only one vlp or vsp gene is transcriptionally active at any one time. Switching between these genes is a mechanism of host immune response evasion.</text>
</comment>
<geneLocation type="plasmid" evidence="9">
    <name>unnamed</name>
</geneLocation>
<evidence type="ECO:0000256" key="2">
    <source>
        <dbReference type="ARBA" id="ARBA00004459"/>
    </source>
</evidence>
<dbReference type="GO" id="GO:0009279">
    <property type="term" value="C:cell outer membrane"/>
    <property type="evidence" value="ECO:0007669"/>
    <property type="project" value="UniProtKB-SubCell"/>
</dbReference>
<sequence length="348" mass="36140">MKINIKNIRLKSICATLFISLFFSCNNGIEELEKKNQFLSSLANLGNDFLSVFTSFGDTFGGVLGFNKDTKKSEVGAYFKKIHDTVQGTKDKLNQIVENMKREGNPNATGVETEVKKLISDVLDKIIDGAKTASGAIGSDSNLIANVAEQGAGGGVKEGDINSLFNGIKSIVDVVLKDSEGNPSAGTDKKSNALGARSTTEAGVLFSSSNAGTSDTAKNSAADAVKAVGAVTGADILQAMIKNKDTVTLAKNSEGNGNAASGKKDAVIAGGIVLRAMAKEGKFANASDSNDDYVTAVKDAAVSAVTKALNTLTIAIRKTINAGLKTVKDVIKINSSDTPITTEVGTFK</sequence>
<dbReference type="OrthoDB" id="352883at2"/>
<keyword evidence="7 8" id="KW-0449">Lipoprotein</keyword>